<keyword evidence="3" id="KW-1185">Reference proteome</keyword>
<keyword evidence="1" id="KW-0732">Signal</keyword>
<sequence length="240" mass="26038">MKKHVLFLVLGLSTVAVTMTSCNKPTERPSTMDKAIAGKVMELKELSEITGQSKTVFYSGSEKDLSQLNASLKQVKLSGKVEEVTKKITTASKAAALSEQLKDGVIAIVVLERHIKILKVVKETTNTNMDEVVSSIQLYDAMKSLSKASQPQAQSALSQKIDELRFKSPSDLGETFGLVELASIKVEKYGVLEDLRTDYGERRSVLGLVQKPFEFATHIILGGEEGAADEGASENAGTEE</sequence>
<name>M4VS65_9BACT</name>
<evidence type="ECO:0000256" key="1">
    <source>
        <dbReference type="SAM" id="SignalP"/>
    </source>
</evidence>
<dbReference type="AlphaFoldDB" id="M4VS65"/>
<evidence type="ECO:0000313" key="2">
    <source>
        <dbReference type="EMBL" id="AGH96024.1"/>
    </source>
</evidence>
<gene>
    <name evidence="2" type="ORF">A11Q_1808</name>
</gene>
<evidence type="ECO:0000313" key="3">
    <source>
        <dbReference type="Proteomes" id="UP000012040"/>
    </source>
</evidence>
<dbReference type="PATRIC" id="fig|1184267.3.peg.1830"/>
<dbReference type="Proteomes" id="UP000012040">
    <property type="component" value="Chromosome"/>
</dbReference>
<evidence type="ECO:0008006" key="4">
    <source>
        <dbReference type="Google" id="ProtNLM"/>
    </source>
</evidence>
<reference evidence="2 3" key="1">
    <citation type="journal article" date="2013" name="ISME J.">
        <title>By their genes ye shall know them: genomic signatures of predatory bacteria.</title>
        <authorList>
            <person name="Pasternak Z."/>
            <person name="Pietrokovski S."/>
            <person name="Rotem O."/>
            <person name="Gophna U."/>
            <person name="Lurie-Weinberger M.N."/>
            <person name="Jurkevitch E."/>
        </authorList>
    </citation>
    <scope>NUCLEOTIDE SEQUENCE [LARGE SCALE GENOMIC DNA]</scope>
    <source>
        <strain evidence="2 3">JSS</strain>
    </source>
</reference>
<organism evidence="2 3">
    <name type="scientific">Pseudobdellovibrio exovorus JSS</name>
    <dbReference type="NCBI Taxonomy" id="1184267"/>
    <lineage>
        <taxon>Bacteria</taxon>
        <taxon>Pseudomonadati</taxon>
        <taxon>Bdellovibrionota</taxon>
        <taxon>Bdellovibrionia</taxon>
        <taxon>Bdellovibrionales</taxon>
        <taxon>Pseudobdellovibrionaceae</taxon>
        <taxon>Pseudobdellovibrio</taxon>
    </lineage>
</organism>
<feature type="signal peptide" evidence="1">
    <location>
        <begin position="1"/>
        <end position="18"/>
    </location>
</feature>
<proteinExistence type="predicted"/>
<dbReference type="HOGENOM" id="CLU_1154627_0_0_7"/>
<dbReference type="KEGG" id="bex:A11Q_1808"/>
<accession>M4VS65</accession>
<dbReference type="PROSITE" id="PS51257">
    <property type="entry name" value="PROKAR_LIPOPROTEIN"/>
    <property type="match status" value="1"/>
</dbReference>
<dbReference type="EMBL" id="CP003537">
    <property type="protein sequence ID" value="AGH96024.1"/>
    <property type="molecule type" value="Genomic_DNA"/>
</dbReference>
<feature type="chain" id="PRO_5004060440" description="Lipoprotein" evidence="1">
    <location>
        <begin position="19"/>
        <end position="240"/>
    </location>
</feature>
<dbReference type="RefSeq" id="WP_015470514.1">
    <property type="nucleotide sequence ID" value="NC_020813.1"/>
</dbReference>
<protein>
    <recommendedName>
        <fullName evidence="4">Lipoprotein</fullName>
    </recommendedName>
</protein>